<evidence type="ECO:0000313" key="2">
    <source>
        <dbReference type="Proteomes" id="UP000006346"/>
    </source>
</evidence>
<dbReference type="eggNOG" id="ENOG5033MWP">
    <property type="taxonomic scope" value="Bacteria"/>
</dbReference>
<dbReference type="EMBL" id="CP003108">
    <property type="protein sequence ID" value="AET66821.1"/>
    <property type="molecule type" value="Genomic_DNA"/>
</dbReference>
<protein>
    <submittedName>
        <fullName evidence="1">Uncharacterized protein</fullName>
    </submittedName>
</protein>
<dbReference type="STRING" id="768706.Desor_1154"/>
<dbReference type="OrthoDB" id="1798889at2"/>
<dbReference type="AlphaFoldDB" id="G7WCR5"/>
<proteinExistence type="predicted"/>
<dbReference type="Proteomes" id="UP000006346">
    <property type="component" value="Chromosome"/>
</dbReference>
<dbReference type="RefSeq" id="WP_014183642.1">
    <property type="nucleotide sequence ID" value="NC_016584.1"/>
</dbReference>
<gene>
    <name evidence="1" type="ordered locus">Desor_1154</name>
</gene>
<dbReference type="KEGG" id="dor:Desor_1154"/>
<reference evidence="2" key="1">
    <citation type="submission" date="2011-11" db="EMBL/GenBank/DDBJ databases">
        <title>Complete sequence of Desulfosporosinus orientis DSM 765.</title>
        <authorList>
            <person name="Lucas S."/>
            <person name="Han J."/>
            <person name="Lapidus A."/>
            <person name="Cheng J.-F."/>
            <person name="Goodwin L."/>
            <person name="Pitluck S."/>
            <person name="Peters L."/>
            <person name="Ovchinnikova G."/>
            <person name="Teshima H."/>
            <person name="Detter J.C."/>
            <person name="Han C."/>
            <person name="Tapia R."/>
            <person name="Land M."/>
            <person name="Hauser L."/>
            <person name="Kyrpides N."/>
            <person name="Ivanova N."/>
            <person name="Pagani I."/>
            <person name="Pester M."/>
            <person name="Spring S."/>
            <person name="Ollivier B."/>
            <person name="Rattei T."/>
            <person name="Klenk H.-P."/>
            <person name="Wagner M."/>
            <person name="Loy A."/>
            <person name="Woyke T."/>
        </authorList>
    </citation>
    <scope>NUCLEOTIDE SEQUENCE [LARGE SCALE GENOMIC DNA]</scope>
    <source>
        <strain evidence="2">ATCC 19365 / DSM 765 / NCIMB 8382 / VKM B-1628</strain>
    </source>
</reference>
<dbReference type="HOGENOM" id="CLU_2464051_0_0_9"/>
<keyword evidence="2" id="KW-1185">Reference proteome</keyword>
<dbReference type="PATRIC" id="fig|768706.3.peg.1137"/>
<organism evidence="1 2">
    <name type="scientific">Desulfosporosinus orientis (strain ATCC 19365 / DSM 765 / NCIMB 8382 / VKM B-1628 / Singapore I)</name>
    <name type="common">Desulfotomaculum orientis</name>
    <dbReference type="NCBI Taxonomy" id="768706"/>
    <lineage>
        <taxon>Bacteria</taxon>
        <taxon>Bacillati</taxon>
        <taxon>Bacillota</taxon>
        <taxon>Clostridia</taxon>
        <taxon>Eubacteriales</taxon>
        <taxon>Desulfitobacteriaceae</taxon>
        <taxon>Desulfosporosinus</taxon>
    </lineage>
</organism>
<name>G7WCR5_DESOD</name>
<reference evidence="1 2" key="2">
    <citation type="journal article" date="2012" name="J. Bacteriol.">
        <title>Complete genome sequences of Desulfosporosinus orientis DSM765T, Desulfosporosinus youngiae DSM17734T, Desulfosporosinus meridiei DSM13257T, and Desulfosporosinus acidiphilus DSM22704T.</title>
        <authorList>
            <person name="Pester M."/>
            <person name="Brambilla E."/>
            <person name="Alazard D."/>
            <person name="Rattei T."/>
            <person name="Weinmaier T."/>
            <person name="Han J."/>
            <person name="Lucas S."/>
            <person name="Lapidus A."/>
            <person name="Cheng J.F."/>
            <person name="Goodwin L."/>
            <person name="Pitluck S."/>
            <person name="Peters L."/>
            <person name="Ovchinnikova G."/>
            <person name="Teshima H."/>
            <person name="Detter J.C."/>
            <person name="Han C.S."/>
            <person name="Tapia R."/>
            <person name="Land M.L."/>
            <person name="Hauser L."/>
            <person name="Kyrpides N.C."/>
            <person name="Ivanova N.N."/>
            <person name="Pagani I."/>
            <person name="Huntmann M."/>
            <person name="Wei C.L."/>
            <person name="Davenport K.W."/>
            <person name="Daligault H."/>
            <person name="Chain P.S."/>
            <person name="Chen A."/>
            <person name="Mavromatis K."/>
            <person name="Markowitz V."/>
            <person name="Szeto E."/>
            <person name="Mikhailova N."/>
            <person name="Pati A."/>
            <person name="Wagner M."/>
            <person name="Woyke T."/>
            <person name="Ollivier B."/>
            <person name="Klenk H.P."/>
            <person name="Spring S."/>
            <person name="Loy A."/>
        </authorList>
    </citation>
    <scope>NUCLEOTIDE SEQUENCE [LARGE SCALE GENOMIC DNA]</scope>
    <source>
        <strain evidence="2">ATCC 19365 / DSM 765 / NCIMB 8382 / VKM B-1628</strain>
    </source>
</reference>
<sequence length="89" mass="10527">MPSFDTTLQVYHHHLKIPIETYFNTVRDFTNPWDERAYQFVAEQYLEKADNQGIVGMVRQERDENYVYLDAAVRYPTTEGQLPPNQDLS</sequence>
<evidence type="ECO:0000313" key="1">
    <source>
        <dbReference type="EMBL" id="AET66821.1"/>
    </source>
</evidence>
<accession>G7WCR5</accession>